<accession>A0A2U8QC60</accession>
<proteinExistence type="predicted"/>
<dbReference type="KEGG" id="bsym:CIT39_14505"/>
<dbReference type="EMBL" id="CP050066">
    <property type="protein sequence ID" value="QIP09823.1"/>
    <property type="molecule type" value="Genomic_DNA"/>
</dbReference>
<sequence>MESTIIGEFDTRRNAELAVEHVVQECGVPRSDVFVQPAGRANTAGTRAAGSDVKAAPAPEGREKLEGVIEVSVDFHGDAPEKIADALKGAGAKTVRTK</sequence>
<gene>
    <name evidence="1" type="ORF">HAV00_27865</name>
</gene>
<dbReference type="Proteomes" id="UP000500895">
    <property type="component" value="Chromosome"/>
</dbReference>
<dbReference type="AlphaFoldDB" id="A0A2U8QC60"/>
<reference evidence="1 2" key="1">
    <citation type="journal article" date="2020" name="Int. J. Syst. Evol. Microbiol.">
        <title>Description and complete genome sequences of Bradyrhizobium symbiodeficiens sp. nov., a non-symbiotic bacterium associated with legumes native to Canada.</title>
        <authorList>
            <person name="Bromfield E.S.P."/>
            <person name="Cloutier S."/>
            <person name="Nguyen H.D.T."/>
        </authorList>
    </citation>
    <scope>NUCLEOTIDE SEQUENCE [LARGE SCALE GENOMIC DNA]</scope>
    <source>
        <strain evidence="1 2">101S1MB</strain>
    </source>
</reference>
<protein>
    <submittedName>
        <fullName evidence="1">Uncharacterized protein</fullName>
    </submittedName>
</protein>
<evidence type="ECO:0000313" key="1">
    <source>
        <dbReference type="EMBL" id="QIP09823.1"/>
    </source>
</evidence>
<organism evidence="1 2">
    <name type="scientific">Bradyrhizobium symbiodeficiens</name>
    <dbReference type="NCBI Taxonomy" id="1404367"/>
    <lineage>
        <taxon>Bacteria</taxon>
        <taxon>Pseudomonadati</taxon>
        <taxon>Pseudomonadota</taxon>
        <taxon>Alphaproteobacteria</taxon>
        <taxon>Hyphomicrobiales</taxon>
        <taxon>Nitrobacteraceae</taxon>
        <taxon>Bradyrhizobium</taxon>
    </lineage>
</organism>
<evidence type="ECO:0000313" key="2">
    <source>
        <dbReference type="Proteomes" id="UP000500895"/>
    </source>
</evidence>
<dbReference type="RefSeq" id="WP_094973917.1">
    <property type="nucleotide sequence ID" value="NZ_CP029427.2"/>
</dbReference>
<name>A0A2U8QC60_9BRAD</name>